<dbReference type="PANTHER" id="PTHR13551:SF1">
    <property type="entry name" value="MEMBRANE PROTEIN BRI3"/>
    <property type="match status" value="1"/>
</dbReference>
<dbReference type="AlphaFoldDB" id="C1C2P5"/>
<evidence type="ECO:0000256" key="10">
    <source>
        <dbReference type="ARBA" id="ARBA00035449"/>
    </source>
</evidence>
<feature type="transmembrane region" description="Helical" evidence="12">
    <location>
        <begin position="71"/>
        <end position="88"/>
    </location>
</feature>
<gene>
    <name evidence="13" type="primary">BRI3</name>
</gene>
<proteinExistence type="evidence at transcript level"/>
<sequence>MKSNQKCFICPTIGKEMDSSTYIQPSFVQPQILTHSSFRMKPLLPETNILIVGGCPQCRIGLLTESFSKRGLLCAFTFFPIGLIYLFTSMEKKCANCDFTEG</sequence>
<evidence type="ECO:0000256" key="5">
    <source>
        <dbReference type="ARBA" id="ARBA00022692"/>
    </source>
</evidence>
<comment type="similarity">
    <text evidence="3">Belongs to the BRI3 family.</text>
</comment>
<protein>
    <recommendedName>
        <fullName evidence="9">Membrane protein BRI3</fullName>
    </recommendedName>
    <alternativeName>
        <fullName evidence="10">Brain protein I3</fullName>
    </alternativeName>
</protein>
<dbReference type="PANTHER" id="PTHR13551">
    <property type="entry name" value="BRAIN PROTEIN I3"/>
    <property type="match status" value="1"/>
</dbReference>
<evidence type="ECO:0000313" key="13">
    <source>
        <dbReference type="EMBL" id="ACO15548.1"/>
    </source>
</evidence>
<dbReference type="Pfam" id="PF10164">
    <property type="entry name" value="BRI3"/>
    <property type="match status" value="1"/>
</dbReference>
<evidence type="ECO:0000256" key="1">
    <source>
        <dbReference type="ARBA" id="ARBA00004155"/>
    </source>
</evidence>
<organism evidence="13">
    <name type="scientific">Caligus clemensi</name>
    <name type="common">Sea louse</name>
    <dbReference type="NCBI Taxonomy" id="344056"/>
    <lineage>
        <taxon>Eukaryota</taxon>
        <taxon>Metazoa</taxon>
        <taxon>Ecdysozoa</taxon>
        <taxon>Arthropoda</taxon>
        <taxon>Crustacea</taxon>
        <taxon>Multicrustacea</taxon>
        <taxon>Hexanauplia</taxon>
        <taxon>Copepoda</taxon>
        <taxon>Siphonostomatoida</taxon>
        <taxon>Caligidae</taxon>
        <taxon>Caligus</taxon>
    </lineage>
</organism>
<keyword evidence="6 12" id="KW-1133">Transmembrane helix</keyword>
<keyword evidence="5 12" id="KW-0812">Transmembrane</keyword>
<accession>C1C2P5</accession>
<comment type="subunit">
    <text evidence="11">Interacts with BRI3BP. Interacts with MGAT1 and IFITM3.</text>
</comment>
<name>C1C2P5_CALCM</name>
<evidence type="ECO:0000256" key="6">
    <source>
        <dbReference type="ARBA" id="ARBA00022989"/>
    </source>
</evidence>
<evidence type="ECO:0000256" key="11">
    <source>
        <dbReference type="ARBA" id="ARBA00046593"/>
    </source>
</evidence>
<comment type="subcellular location">
    <subcellularLocation>
        <location evidence="2">Cytoplasm</location>
        <location evidence="2">Perinuclear region</location>
    </subcellularLocation>
    <subcellularLocation>
        <location evidence="1">Lysosome membrane</location>
        <topology evidence="1">Multi-pass membrane protein</topology>
    </subcellularLocation>
</comment>
<evidence type="ECO:0000256" key="12">
    <source>
        <dbReference type="SAM" id="Phobius"/>
    </source>
</evidence>
<evidence type="ECO:0000256" key="4">
    <source>
        <dbReference type="ARBA" id="ARBA00022490"/>
    </source>
</evidence>
<keyword evidence="7 12" id="KW-0472">Membrane</keyword>
<dbReference type="EMBL" id="BT081124">
    <property type="protein sequence ID" value="ACO15548.1"/>
    <property type="molecule type" value="mRNA"/>
</dbReference>
<reference evidence="13" key="1">
    <citation type="submission" date="2009-03" db="EMBL/GenBank/DDBJ databases">
        <title>Caligus clemensi ESTs and full-length cDNAs.</title>
        <authorList>
            <person name="Yasuike M."/>
            <person name="von Schalburg K."/>
            <person name="Cooper G."/>
            <person name="Leong J."/>
            <person name="Jones S.R.M."/>
            <person name="Koop B.F."/>
        </authorList>
    </citation>
    <scope>NUCLEOTIDE SEQUENCE</scope>
    <source>
        <tissue evidence="13">Whole</tissue>
    </source>
</reference>
<evidence type="ECO:0000256" key="3">
    <source>
        <dbReference type="ARBA" id="ARBA00008090"/>
    </source>
</evidence>
<evidence type="ECO:0000256" key="9">
    <source>
        <dbReference type="ARBA" id="ARBA00035284"/>
    </source>
</evidence>
<evidence type="ECO:0000256" key="8">
    <source>
        <dbReference type="ARBA" id="ARBA00023228"/>
    </source>
</evidence>
<evidence type="ECO:0000256" key="7">
    <source>
        <dbReference type="ARBA" id="ARBA00023136"/>
    </source>
</evidence>
<keyword evidence="8" id="KW-0458">Lysosome</keyword>
<evidence type="ECO:0000256" key="2">
    <source>
        <dbReference type="ARBA" id="ARBA00004556"/>
    </source>
</evidence>
<dbReference type="InterPro" id="IPR019317">
    <property type="entry name" value="BRI3"/>
</dbReference>
<dbReference type="GO" id="GO:0048471">
    <property type="term" value="C:perinuclear region of cytoplasm"/>
    <property type="evidence" value="ECO:0007669"/>
    <property type="project" value="UniProtKB-SubCell"/>
</dbReference>
<dbReference type="GO" id="GO:0005765">
    <property type="term" value="C:lysosomal membrane"/>
    <property type="evidence" value="ECO:0007669"/>
    <property type="project" value="UniProtKB-SubCell"/>
</dbReference>
<keyword evidence="4" id="KW-0963">Cytoplasm</keyword>